<proteinExistence type="predicted"/>
<dbReference type="EMBL" id="CP109546">
    <property type="protein sequence ID" value="WTZ13267.1"/>
    <property type="molecule type" value="Genomic_DNA"/>
</dbReference>
<organism evidence="1">
    <name type="scientific">Streptomyces sp. NBC_01393</name>
    <dbReference type="NCBI Taxonomy" id="2903851"/>
    <lineage>
        <taxon>Bacteria</taxon>
        <taxon>Bacillati</taxon>
        <taxon>Actinomycetota</taxon>
        <taxon>Actinomycetes</taxon>
        <taxon>Kitasatosporales</taxon>
        <taxon>Streptomycetaceae</taxon>
        <taxon>Streptomyces</taxon>
    </lineage>
</organism>
<protein>
    <submittedName>
        <fullName evidence="1">Uncharacterized protein</fullName>
    </submittedName>
</protein>
<accession>A0AAU3I734</accession>
<evidence type="ECO:0000313" key="1">
    <source>
        <dbReference type="EMBL" id="WTZ13267.1"/>
    </source>
</evidence>
<name>A0AAU3I734_9ACTN</name>
<reference evidence="1" key="1">
    <citation type="submission" date="2022-10" db="EMBL/GenBank/DDBJ databases">
        <title>The complete genomes of actinobacterial strains from the NBC collection.</title>
        <authorList>
            <person name="Joergensen T.S."/>
            <person name="Alvarez Arevalo M."/>
            <person name="Sterndorff E.B."/>
            <person name="Faurdal D."/>
            <person name="Vuksanovic O."/>
            <person name="Mourched A.-S."/>
            <person name="Charusanti P."/>
            <person name="Shaw S."/>
            <person name="Blin K."/>
            <person name="Weber T."/>
        </authorList>
    </citation>
    <scope>NUCLEOTIDE SEQUENCE</scope>
    <source>
        <strain evidence="1">NBC_01393</strain>
    </source>
</reference>
<sequence length="156" mass="17124">MTLNTPEAETSQHVPVEITLSEAKELLARAVEEKGAGYVYKMPIVEARTGARDHLCAYFDPATKAPSCLVGHVLAHKGFTYDRMEALDVNTYASAATLVDTEVIKVDNQTRALLEIVQCEQDQGQTWGASLGEALALYEESASRYATDGYDDAFRF</sequence>
<dbReference type="AlphaFoldDB" id="A0AAU3I734"/>
<gene>
    <name evidence="1" type="ORF">OG699_38050</name>
</gene>